<dbReference type="GO" id="GO:0006412">
    <property type="term" value="P:translation"/>
    <property type="evidence" value="ECO:0007669"/>
    <property type="project" value="UniProtKB-UniRule"/>
</dbReference>
<feature type="region of interest" description="Disordered" evidence="6">
    <location>
        <begin position="93"/>
        <end position="115"/>
    </location>
</feature>
<evidence type="ECO:0000256" key="4">
    <source>
        <dbReference type="HAMAP-Rule" id="MF_01363"/>
    </source>
</evidence>
<evidence type="ECO:0000256" key="6">
    <source>
        <dbReference type="SAM" id="MobiDB-lite"/>
    </source>
</evidence>
<sequence>MTPRHAGRRQTEEATVYAVIATGGKQYRVQPGQEVTIEKLTGEVGDAVELVPVLVVGDEGDVTAGGDLEGRAVRATITGHDKGQRIRVFTYKNKSRQHKRRGHRQHRTTVRIEEI</sequence>
<proteinExistence type="inferred from homology"/>
<accession>A0A8J3A8R0</accession>
<evidence type="ECO:0000256" key="3">
    <source>
        <dbReference type="ARBA" id="ARBA00023274"/>
    </source>
</evidence>
<dbReference type="Pfam" id="PF00829">
    <property type="entry name" value="Ribosomal_L21p"/>
    <property type="match status" value="1"/>
</dbReference>
<comment type="function">
    <text evidence="4 5">This protein binds to 23S rRNA in the presence of protein L20.</text>
</comment>
<reference evidence="7" key="2">
    <citation type="submission" date="2020-09" db="EMBL/GenBank/DDBJ databases">
        <authorList>
            <person name="Sun Q."/>
            <person name="Zhou Y."/>
        </authorList>
    </citation>
    <scope>NUCLEOTIDE SEQUENCE</scope>
    <source>
        <strain evidence="7">CGMCC 1.14988</strain>
    </source>
</reference>
<dbReference type="GO" id="GO:1990904">
    <property type="term" value="C:ribonucleoprotein complex"/>
    <property type="evidence" value="ECO:0007669"/>
    <property type="project" value="UniProtKB-KW"/>
</dbReference>
<dbReference type="EMBL" id="BMHA01000007">
    <property type="protein sequence ID" value="GGI06831.1"/>
    <property type="molecule type" value="Genomic_DNA"/>
</dbReference>
<evidence type="ECO:0000256" key="5">
    <source>
        <dbReference type="RuleBase" id="RU000562"/>
    </source>
</evidence>
<dbReference type="InterPro" id="IPR036164">
    <property type="entry name" value="bL21-like_sf"/>
</dbReference>
<organism evidence="7 8">
    <name type="scientific">Egicoccus halophilus</name>
    <dbReference type="NCBI Taxonomy" id="1670830"/>
    <lineage>
        <taxon>Bacteria</taxon>
        <taxon>Bacillati</taxon>
        <taxon>Actinomycetota</taxon>
        <taxon>Nitriliruptoria</taxon>
        <taxon>Egicoccales</taxon>
        <taxon>Egicoccaceae</taxon>
        <taxon>Egicoccus</taxon>
    </lineage>
</organism>
<keyword evidence="2 4" id="KW-0689">Ribosomal protein</keyword>
<dbReference type="Proteomes" id="UP000650511">
    <property type="component" value="Unassembled WGS sequence"/>
</dbReference>
<comment type="caution">
    <text evidence="7">The sequence shown here is derived from an EMBL/GenBank/DDBJ whole genome shotgun (WGS) entry which is preliminary data.</text>
</comment>
<comment type="similarity">
    <text evidence="1 4 5">Belongs to the bacterial ribosomal protein bL21 family.</text>
</comment>
<evidence type="ECO:0000256" key="1">
    <source>
        <dbReference type="ARBA" id="ARBA00008563"/>
    </source>
</evidence>
<keyword evidence="4 5" id="KW-0694">RNA-binding</keyword>
<dbReference type="PANTHER" id="PTHR21349:SF0">
    <property type="entry name" value="LARGE RIBOSOMAL SUBUNIT PROTEIN BL21M"/>
    <property type="match status" value="1"/>
</dbReference>
<evidence type="ECO:0000313" key="8">
    <source>
        <dbReference type="Proteomes" id="UP000650511"/>
    </source>
</evidence>
<dbReference type="SUPFAM" id="SSF141091">
    <property type="entry name" value="L21p-like"/>
    <property type="match status" value="1"/>
</dbReference>
<dbReference type="GO" id="GO:0005840">
    <property type="term" value="C:ribosome"/>
    <property type="evidence" value="ECO:0007669"/>
    <property type="project" value="UniProtKB-KW"/>
</dbReference>
<feature type="compositionally biased region" description="Basic residues" evidence="6">
    <location>
        <begin position="93"/>
        <end position="109"/>
    </location>
</feature>
<comment type="subunit">
    <text evidence="4">Part of the 50S ribosomal subunit. Contacts protein L20.</text>
</comment>
<gene>
    <name evidence="4 7" type="primary">rplU</name>
    <name evidence="7" type="ORF">GCM10011354_21060</name>
</gene>
<dbReference type="AlphaFoldDB" id="A0A8J3A8R0"/>
<dbReference type="NCBIfam" id="TIGR00061">
    <property type="entry name" value="L21"/>
    <property type="match status" value="1"/>
</dbReference>
<keyword evidence="3 4" id="KW-0687">Ribonucleoprotein</keyword>
<dbReference type="InterPro" id="IPR001787">
    <property type="entry name" value="Ribosomal_bL21"/>
</dbReference>
<name>A0A8J3A8R0_9ACTN</name>
<evidence type="ECO:0000313" key="7">
    <source>
        <dbReference type="EMBL" id="GGI06831.1"/>
    </source>
</evidence>
<keyword evidence="4 5" id="KW-0699">rRNA-binding</keyword>
<evidence type="ECO:0000256" key="2">
    <source>
        <dbReference type="ARBA" id="ARBA00022980"/>
    </source>
</evidence>
<dbReference type="InterPro" id="IPR028909">
    <property type="entry name" value="bL21-like"/>
</dbReference>
<keyword evidence="8" id="KW-1185">Reference proteome</keyword>
<dbReference type="GO" id="GO:0005737">
    <property type="term" value="C:cytoplasm"/>
    <property type="evidence" value="ECO:0007669"/>
    <property type="project" value="UniProtKB-ARBA"/>
</dbReference>
<dbReference type="HAMAP" id="MF_01363">
    <property type="entry name" value="Ribosomal_bL21"/>
    <property type="match status" value="1"/>
</dbReference>
<dbReference type="GO" id="GO:0019843">
    <property type="term" value="F:rRNA binding"/>
    <property type="evidence" value="ECO:0007669"/>
    <property type="project" value="UniProtKB-UniRule"/>
</dbReference>
<protein>
    <recommendedName>
        <fullName evidence="4">Large ribosomal subunit protein bL21</fullName>
    </recommendedName>
</protein>
<reference evidence="7" key="1">
    <citation type="journal article" date="2014" name="Int. J. Syst. Evol. Microbiol.">
        <title>Complete genome sequence of Corynebacterium casei LMG S-19264T (=DSM 44701T), isolated from a smear-ripened cheese.</title>
        <authorList>
            <consortium name="US DOE Joint Genome Institute (JGI-PGF)"/>
            <person name="Walter F."/>
            <person name="Albersmeier A."/>
            <person name="Kalinowski J."/>
            <person name="Ruckert C."/>
        </authorList>
    </citation>
    <scope>NUCLEOTIDE SEQUENCE</scope>
    <source>
        <strain evidence="7">CGMCC 1.14988</strain>
    </source>
</reference>
<dbReference type="PANTHER" id="PTHR21349">
    <property type="entry name" value="50S RIBOSOMAL PROTEIN L21"/>
    <property type="match status" value="1"/>
</dbReference>
<dbReference type="GO" id="GO:0003735">
    <property type="term" value="F:structural constituent of ribosome"/>
    <property type="evidence" value="ECO:0007669"/>
    <property type="project" value="InterPro"/>
</dbReference>